<comment type="caution">
    <text evidence="2">The sequence shown here is derived from an EMBL/GenBank/DDBJ whole genome shotgun (WGS) entry which is preliminary data.</text>
</comment>
<dbReference type="AlphaFoldDB" id="A0A235F4B4"/>
<evidence type="ECO:0000256" key="1">
    <source>
        <dbReference type="SAM" id="Phobius"/>
    </source>
</evidence>
<dbReference type="OrthoDB" id="2990590at2"/>
<feature type="transmembrane region" description="Helical" evidence="1">
    <location>
        <begin position="12"/>
        <end position="32"/>
    </location>
</feature>
<dbReference type="EMBL" id="NOII01000051">
    <property type="protein sequence ID" value="OYD56110.1"/>
    <property type="molecule type" value="Genomic_DNA"/>
</dbReference>
<feature type="transmembrane region" description="Helical" evidence="1">
    <location>
        <begin position="38"/>
        <end position="57"/>
    </location>
</feature>
<protein>
    <submittedName>
        <fullName evidence="2">Uncharacterized protein</fullName>
    </submittedName>
</protein>
<evidence type="ECO:0000313" key="3">
    <source>
        <dbReference type="Proteomes" id="UP000215059"/>
    </source>
</evidence>
<proteinExistence type="predicted"/>
<reference evidence="2 3" key="1">
    <citation type="submission" date="2017-07" db="EMBL/GenBank/DDBJ databases">
        <title>Fictibacillus sp. nov. GDSW-R2A3 Genome sequencing and assembly.</title>
        <authorList>
            <person name="Mayilraj S."/>
        </authorList>
    </citation>
    <scope>NUCLEOTIDE SEQUENCE [LARGE SCALE GENOMIC DNA]</scope>
    <source>
        <strain evidence="2 3">GDSW-R2A3</strain>
    </source>
</reference>
<sequence length="73" mass="8192">MNFSLQEVTQNLISQIGFLVLLIMVIRALVAYTREDWGQFWSGLTLGLCCLVVVFFGPQLQELAKGLGNALFR</sequence>
<gene>
    <name evidence="2" type="ORF">CGZ90_19275</name>
</gene>
<keyword evidence="1" id="KW-0472">Membrane</keyword>
<keyword evidence="1" id="KW-1133">Transmembrane helix</keyword>
<keyword evidence="3" id="KW-1185">Reference proteome</keyword>
<dbReference type="Proteomes" id="UP000215059">
    <property type="component" value="Unassembled WGS sequence"/>
</dbReference>
<name>A0A235F4B4_9BACL</name>
<accession>A0A235F4B4</accession>
<evidence type="ECO:0000313" key="2">
    <source>
        <dbReference type="EMBL" id="OYD56110.1"/>
    </source>
</evidence>
<keyword evidence="1" id="KW-0812">Transmembrane</keyword>
<organism evidence="2 3">
    <name type="scientific">Fictibacillus aquaticus</name>
    <dbReference type="NCBI Taxonomy" id="2021314"/>
    <lineage>
        <taxon>Bacteria</taxon>
        <taxon>Bacillati</taxon>
        <taxon>Bacillota</taxon>
        <taxon>Bacilli</taxon>
        <taxon>Bacillales</taxon>
        <taxon>Fictibacillaceae</taxon>
        <taxon>Fictibacillus</taxon>
    </lineage>
</organism>